<dbReference type="EMBL" id="LQNU01000072">
    <property type="protein sequence ID" value="KZE77394.1"/>
    <property type="molecule type" value="Genomic_DNA"/>
</dbReference>
<keyword evidence="2" id="KW-1185">Reference proteome</keyword>
<protein>
    <submittedName>
        <fullName evidence="1">Uncharacterized protein</fullName>
    </submittedName>
</protein>
<evidence type="ECO:0000313" key="2">
    <source>
        <dbReference type="Proteomes" id="UP000076630"/>
    </source>
</evidence>
<dbReference type="Proteomes" id="UP000076630">
    <property type="component" value="Unassembled WGS sequence"/>
</dbReference>
<organism evidence="1 2">
    <name type="scientific">Myroides marinus</name>
    <dbReference type="NCBI Taxonomy" id="703342"/>
    <lineage>
        <taxon>Bacteria</taxon>
        <taxon>Pseudomonadati</taxon>
        <taxon>Bacteroidota</taxon>
        <taxon>Flavobacteriia</taxon>
        <taxon>Flavobacteriales</taxon>
        <taxon>Flavobacteriaceae</taxon>
        <taxon>Myroides</taxon>
    </lineage>
</organism>
<gene>
    <name evidence="1" type="ORF">AV926_01285</name>
</gene>
<dbReference type="RefSeq" id="WP_052243569.1">
    <property type="nucleotide sequence ID" value="NZ_JACAJO010000051.1"/>
</dbReference>
<name>A0A165QZB9_9FLAO</name>
<accession>A0A165QZB9</accession>
<sequence>MGKVFFCLLILLLSSVIYGQTLESDYKFRIPASVVYVKGNPELYLIDAKVRFYANFKVKYKPPVKNRYGGDFSMYVPTEEGEEIAEEEEVSEMYLYIPRHRIYDKPMEGWLDDKKRAEAFSRGFNKSVGRVLGWMLGGR</sequence>
<dbReference type="AlphaFoldDB" id="A0A165QZB9"/>
<proteinExistence type="predicted"/>
<dbReference type="OrthoDB" id="9973833at2"/>
<reference evidence="1 2" key="1">
    <citation type="submission" date="2016-01" db="EMBL/GenBank/DDBJ databases">
        <title>Whole genome sequencing of Myroides marinus L41.</title>
        <authorList>
            <person name="Hong K.W."/>
        </authorList>
    </citation>
    <scope>NUCLEOTIDE SEQUENCE [LARGE SCALE GENOMIC DNA]</scope>
    <source>
        <strain evidence="1 2">L41</strain>
    </source>
</reference>
<evidence type="ECO:0000313" key="1">
    <source>
        <dbReference type="EMBL" id="KZE77394.1"/>
    </source>
</evidence>
<comment type="caution">
    <text evidence="1">The sequence shown here is derived from an EMBL/GenBank/DDBJ whole genome shotgun (WGS) entry which is preliminary data.</text>
</comment>